<name>A0A5M3ME53_CONPW</name>
<evidence type="ECO:0000313" key="2">
    <source>
        <dbReference type="Proteomes" id="UP000053558"/>
    </source>
</evidence>
<dbReference type="OrthoDB" id="2306919at2759"/>
<keyword evidence="2" id="KW-1185">Reference proteome</keyword>
<accession>A0A5M3ME53</accession>
<dbReference type="GeneID" id="19208304"/>
<organism evidence="1 2">
    <name type="scientific">Coniophora puteana (strain RWD-64-598)</name>
    <name type="common">Brown rot fungus</name>
    <dbReference type="NCBI Taxonomy" id="741705"/>
    <lineage>
        <taxon>Eukaryota</taxon>
        <taxon>Fungi</taxon>
        <taxon>Dikarya</taxon>
        <taxon>Basidiomycota</taxon>
        <taxon>Agaricomycotina</taxon>
        <taxon>Agaricomycetes</taxon>
        <taxon>Agaricomycetidae</taxon>
        <taxon>Boletales</taxon>
        <taxon>Coniophorineae</taxon>
        <taxon>Coniophoraceae</taxon>
        <taxon>Coniophora</taxon>
    </lineage>
</organism>
<dbReference type="EMBL" id="JH711585">
    <property type="protein sequence ID" value="EIW76861.1"/>
    <property type="molecule type" value="Genomic_DNA"/>
</dbReference>
<protein>
    <submittedName>
        <fullName evidence="1">Uncharacterized protein</fullName>
    </submittedName>
</protein>
<evidence type="ECO:0000313" key="1">
    <source>
        <dbReference type="EMBL" id="EIW76861.1"/>
    </source>
</evidence>
<gene>
    <name evidence="1" type="ORF">CONPUDRAFT_63485</name>
</gene>
<dbReference type="RefSeq" id="XP_007772886.1">
    <property type="nucleotide sequence ID" value="XM_007774696.1"/>
</dbReference>
<dbReference type="OMA" id="RREPDYW"/>
<feature type="non-terminal residue" evidence="1">
    <location>
        <position position="1"/>
    </location>
</feature>
<sequence length="121" mass="14103">QSVLHLLNDDFNGCHELAQMSESNPYSNNLHHIVHRREPDYWNSRWWADRLSHPHLAQIYVPGDASATEKDGRTAARDFVNEVERFSTSRQKKSSEQLAALEKRQWEEMTTLAKIIIAMEN</sequence>
<comment type="caution">
    <text evidence="1">The sequence shown here is derived from an EMBL/GenBank/DDBJ whole genome shotgun (WGS) entry which is preliminary data.</text>
</comment>
<proteinExistence type="predicted"/>
<dbReference type="AlphaFoldDB" id="A0A5M3ME53"/>
<dbReference type="KEGG" id="cput:CONPUDRAFT_63485"/>
<reference evidence="2" key="1">
    <citation type="journal article" date="2012" name="Science">
        <title>The Paleozoic origin of enzymatic lignin decomposition reconstructed from 31 fungal genomes.</title>
        <authorList>
            <person name="Floudas D."/>
            <person name="Binder M."/>
            <person name="Riley R."/>
            <person name="Barry K."/>
            <person name="Blanchette R.A."/>
            <person name="Henrissat B."/>
            <person name="Martinez A.T."/>
            <person name="Otillar R."/>
            <person name="Spatafora J.W."/>
            <person name="Yadav J.S."/>
            <person name="Aerts A."/>
            <person name="Benoit I."/>
            <person name="Boyd A."/>
            <person name="Carlson A."/>
            <person name="Copeland A."/>
            <person name="Coutinho P.M."/>
            <person name="de Vries R.P."/>
            <person name="Ferreira P."/>
            <person name="Findley K."/>
            <person name="Foster B."/>
            <person name="Gaskell J."/>
            <person name="Glotzer D."/>
            <person name="Gorecki P."/>
            <person name="Heitman J."/>
            <person name="Hesse C."/>
            <person name="Hori C."/>
            <person name="Igarashi K."/>
            <person name="Jurgens J.A."/>
            <person name="Kallen N."/>
            <person name="Kersten P."/>
            <person name="Kohler A."/>
            <person name="Kuees U."/>
            <person name="Kumar T.K.A."/>
            <person name="Kuo A."/>
            <person name="LaButti K."/>
            <person name="Larrondo L.F."/>
            <person name="Lindquist E."/>
            <person name="Ling A."/>
            <person name="Lombard V."/>
            <person name="Lucas S."/>
            <person name="Lundell T."/>
            <person name="Martin R."/>
            <person name="McLaughlin D.J."/>
            <person name="Morgenstern I."/>
            <person name="Morin E."/>
            <person name="Murat C."/>
            <person name="Nagy L.G."/>
            <person name="Nolan M."/>
            <person name="Ohm R.A."/>
            <person name="Patyshakuliyeva A."/>
            <person name="Rokas A."/>
            <person name="Ruiz-Duenas F.J."/>
            <person name="Sabat G."/>
            <person name="Salamov A."/>
            <person name="Samejima M."/>
            <person name="Schmutz J."/>
            <person name="Slot J.C."/>
            <person name="St John F."/>
            <person name="Stenlid J."/>
            <person name="Sun H."/>
            <person name="Sun S."/>
            <person name="Syed K."/>
            <person name="Tsang A."/>
            <person name="Wiebenga A."/>
            <person name="Young D."/>
            <person name="Pisabarro A."/>
            <person name="Eastwood D.C."/>
            <person name="Martin F."/>
            <person name="Cullen D."/>
            <person name="Grigoriev I.V."/>
            <person name="Hibbett D.S."/>
        </authorList>
    </citation>
    <scope>NUCLEOTIDE SEQUENCE [LARGE SCALE GENOMIC DNA]</scope>
    <source>
        <strain evidence="2">RWD-64-598 SS2</strain>
    </source>
</reference>
<dbReference type="Proteomes" id="UP000053558">
    <property type="component" value="Unassembled WGS sequence"/>
</dbReference>